<dbReference type="PeptideAtlas" id="F3NWX3"/>
<dbReference type="KEGG" id="cel:CELE_T10D4.15"/>
<dbReference type="InterPro" id="IPR003326">
    <property type="entry name" value="TRA-1_regulated"/>
</dbReference>
<dbReference type="PaxDb" id="6239-T10D4.15"/>
<evidence type="ECO:0000313" key="3">
    <source>
        <dbReference type="Proteomes" id="UP000001940"/>
    </source>
</evidence>
<protein>
    <submittedName>
        <fullName evidence="2">CW domain-containing protein</fullName>
    </submittedName>
</protein>
<evidence type="ECO:0000313" key="4">
    <source>
        <dbReference type="WormBase" id="T10D4.15"/>
    </source>
</evidence>
<dbReference type="InParanoid" id="F3NWX3"/>
<dbReference type="Pfam" id="PF02343">
    <property type="entry name" value="TRA-1_regulated"/>
    <property type="match status" value="1"/>
</dbReference>
<keyword evidence="1" id="KW-0732">Signal</keyword>
<dbReference type="WormBase" id="T10D4.15">
    <property type="protein sequence ID" value="CE42169"/>
    <property type="gene ID" value="WBGene00077522"/>
</dbReference>
<dbReference type="AGR" id="WB:WBGene00077522"/>
<reference evidence="2 3" key="1">
    <citation type="journal article" date="1998" name="Science">
        <title>Genome sequence of the nematode C. elegans: a platform for investigating biology.</title>
        <authorList>
            <consortium name="The C. elegans sequencing consortium"/>
            <person name="Sulson J.E."/>
            <person name="Waterston R."/>
        </authorList>
    </citation>
    <scope>NUCLEOTIDE SEQUENCE [LARGE SCALE GENOMIC DNA]</scope>
    <source>
        <strain evidence="2 3">Bristol N2</strain>
    </source>
</reference>
<dbReference type="CTD" id="6418634"/>
<dbReference type="EMBL" id="BX284602">
    <property type="protein sequence ID" value="CCD73606.1"/>
    <property type="molecule type" value="Genomic_DNA"/>
</dbReference>
<accession>F3NWX3</accession>
<evidence type="ECO:0000256" key="1">
    <source>
        <dbReference type="SAM" id="SignalP"/>
    </source>
</evidence>
<organism evidence="2 3">
    <name type="scientific">Caenorhabditis elegans</name>
    <dbReference type="NCBI Taxonomy" id="6239"/>
    <lineage>
        <taxon>Eukaryota</taxon>
        <taxon>Metazoa</taxon>
        <taxon>Ecdysozoa</taxon>
        <taxon>Nematoda</taxon>
        <taxon>Chromadorea</taxon>
        <taxon>Rhabditida</taxon>
        <taxon>Rhabditina</taxon>
        <taxon>Rhabditomorpha</taxon>
        <taxon>Rhabditoidea</taxon>
        <taxon>Rhabditidae</taxon>
        <taxon>Peloderinae</taxon>
        <taxon>Caenorhabditis</taxon>
    </lineage>
</organism>
<name>F3NWX3_CAEEL</name>
<evidence type="ECO:0007829" key="5">
    <source>
        <dbReference type="PeptideAtlas" id="F3NWX3"/>
    </source>
</evidence>
<feature type="chain" id="PRO_5003304967" evidence="1">
    <location>
        <begin position="20"/>
        <end position="123"/>
    </location>
</feature>
<feature type="signal peptide" evidence="1">
    <location>
        <begin position="1"/>
        <end position="19"/>
    </location>
</feature>
<dbReference type="GeneID" id="6418634"/>
<dbReference type="HOGENOM" id="CLU_2017255_0_0_1"/>
<dbReference type="Proteomes" id="UP000001940">
    <property type="component" value="Chromosome II"/>
</dbReference>
<dbReference type="AlphaFoldDB" id="F3NWX3"/>
<keyword evidence="3" id="KW-1185">Reference proteome</keyword>
<dbReference type="RefSeq" id="NP_001122635.1">
    <property type="nucleotide sequence ID" value="NM_001129163.2"/>
</dbReference>
<sequence>MMFITIFLVWMFFVPVVNSDYYPPMDYVTSTVGPEVSTWPEDQICPCKNFTSRINYYSRDTMLYNEGKGCTISATCPSNHYPVADTVASWSGLPSLPSDIRDGLIVIMIQRCAAIVNFCNFGF</sequence>
<keyword evidence="5" id="KW-1267">Proteomics identification</keyword>
<gene>
    <name evidence="2" type="ORF">CELE_T10D4.15</name>
    <name evidence="2 4" type="ORF">T10D4.15</name>
</gene>
<evidence type="ECO:0000313" key="2">
    <source>
        <dbReference type="EMBL" id="CCD73606.1"/>
    </source>
</evidence>
<dbReference type="Bgee" id="WBGene00077522">
    <property type="expression patterns" value="Expressed in adult organism and 1 other cell type or tissue"/>
</dbReference>
<proteinExistence type="evidence at protein level"/>